<dbReference type="SMART" id="SM00534">
    <property type="entry name" value="MUTSac"/>
    <property type="match status" value="1"/>
</dbReference>
<dbReference type="NCBIfam" id="TIGR01069">
    <property type="entry name" value="mutS2"/>
    <property type="match status" value="1"/>
</dbReference>
<keyword evidence="1" id="KW-0547">Nucleotide-binding</keyword>
<dbReference type="PIRSF" id="PIRSF005814">
    <property type="entry name" value="MutS_YshD"/>
    <property type="match status" value="1"/>
</dbReference>
<keyword evidence="3" id="KW-0238">DNA-binding</keyword>
<dbReference type="Proteomes" id="UP001207626">
    <property type="component" value="Unassembled WGS sequence"/>
</dbReference>
<dbReference type="InterPro" id="IPR000432">
    <property type="entry name" value="DNA_mismatch_repair_MutS_C"/>
</dbReference>
<dbReference type="SUPFAM" id="SSF52540">
    <property type="entry name" value="P-loop containing nucleoside triphosphate hydrolases"/>
    <property type="match status" value="1"/>
</dbReference>
<evidence type="ECO:0000256" key="3">
    <source>
        <dbReference type="ARBA" id="ARBA00023125"/>
    </source>
</evidence>
<dbReference type="SUPFAM" id="SSF48334">
    <property type="entry name" value="DNA repair protein MutS, domain III"/>
    <property type="match status" value="1"/>
</dbReference>
<evidence type="ECO:0000256" key="4">
    <source>
        <dbReference type="SAM" id="MobiDB-lite"/>
    </source>
</evidence>
<name>A0ABT4DY00_9BACL</name>
<dbReference type="InterPro" id="IPR005747">
    <property type="entry name" value="MutS2"/>
</dbReference>
<dbReference type="RefSeq" id="WP_087435661.1">
    <property type="nucleotide sequence ID" value="NZ_JAMDLV010000019.1"/>
</dbReference>
<dbReference type="InterPro" id="IPR007696">
    <property type="entry name" value="DNA_mismatch_repair_MutS_core"/>
</dbReference>
<dbReference type="InterPro" id="IPR036187">
    <property type="entry name" value="DNA_mismatch_repair_MutS_sf"/>
</dbReference>
<gene>
    <name evidence="6" type="ORF">M5X09_15000</name>
</gene>
<protein>
    <submittedName>
        <fullName evidence="6">DNA mismatch repair protein MutS</fullName>
    </submittedName>
</protein>
<dbReference type="PROSITE" id="PS00486">
    <property type="entry name" value="DNA_MISMATCH_REPAIR_2"/>
    <property type="match status" value="1"/>
</dbReference>
<dbReference type="Pfam" id="PF00488">
    <property type="entry name" value="MutS_V"/>
    <property type="match status" value="1"/>
</dbReference>
<evidence type="ECO:0000259" key="5">
    <source>
        <dbReference type="PROSITE" id="PS00486"/>
    </source>
</evidence>
<accession>A0ABT4DY00</accession>
<dbReference type="PANTHER" id="PTHR48466:SF2">
    <property type="entry name" value="OS10G0509000 PROTEIN"/>
    <property type="match status" value="1"/>
</dbReference>
<feature type="domain" description="DNA mismatch repair proteins mutS family" evidence="5">
    <location>
        <begin position="403"/>
        <end position="419"/>
    </location>
</feature>
<evidence type="ECO:0000313" key="6">
    <source>
        <dbReference type="EMBL" id="MCY9520963.1"/>
    </source>
</evidence>
<dbReference type="InterPro" id="IPR027417">
    <property type="entry name" value="P-loop_NTPase"/>
</dbReference>
<dbReference type="EMBL" id="JAMDLW010000020">
    <property type="protein sequence ID" value="MCY9520963.1"/>
    <property type="molecule type" value="Genomic_DNA"/>
</dbReference>
<dbReference type="Gene3D" id="3.40.50.300">
    <property type="entry name" value="P-loop containing nucleotide triphosphate hydrolases"/>
    <property type="match status" value="1"/>
</dbReference>
<evidence type="ECO:0000256" key="1">
    <source>
        <dbReference type="ARBA" id="ARBA00022741"/>
    </source>
</evidence>
<proteinExistence type="predicted"/>
<sequence>MNNTMLQRLEYERIKERVMENALSYLGRQHVEKMEPMTDLNEIRKALDETAEAHALLLQGASVPLPSLQGIEPVLSLLGTGYVFSESDFTHTLLFLRSCAQLRRYMIAKSEIAPTVSGYAAAMHDLDKLKSEIERCIHNGRVADEASKDLSKIRKKLAAVESRIKSKIEALMSRYRTLLQENLVSMRGGRYVLPIKKEFRKQFKGSTLDESASGQTVYMEPVEIAHLQHEQAGLRADEAREEAKVLSELSGLMEQYARELRLNVETVGTYDYLFAKAKYSLAIGGRNVGLNTEGVIDIRGGKHPLLGRNTVPLSFRIGRMYRTLIITGPNTGGKTVALKTVGLLTLMVQSGLLVPVEERSTFAVFKHVAADIGDGQSIEQSLSTFSAHVKNIIDMLSYADDSTLILIDEMASGTDPGEGVALSIAILEELHRRGTTVMVTTHFNEIKNYAALAPGFENARMEFDAATLQPLYQLRIGEAGHSYAFLIAQKLGISPAIIARSEEITAGRKELGASALPAEGGLAEGQEKQPFGEAGAKPDGGSWQASPIQPSQAAMGAGAISAAERPYVEPMMAEVADYLDGVAIAEPGSSTLTNQPSIADVPKEQAEEPPAVVVPADKRFEIGDSVYVSSLNRAGTVCEEEDSKGNVGVFIEKQRIKINKKSLQHDLGAGTTAKGPQ</sequence>
<evidence type="ECO:0000313" key="7">
    <source>
        <dbReference type="Proteomes" id="UP001207626"/>
    </source>
</evidence>
<reference evidence="6 7" key="1">
    <citation type="submission" date="2022-05" db="EMBL/GenBank/DDBJ databases">
        <title>Genome Sequencing of Bee-Associated Microbes.</title>
        <authorList>
            <person name="Dunlap C."/>
        </authorList>
    </citation>
    <scope>NUCLEOTIDE SEQUENCE [LARGE SCALE GENOMIC DNA]</scope>
    <source>
        <strain evidence="6 7">NRRL NRS-1438</strain>
    </source>
</reference>
<dbReference type="InterPro" id="IPR045076">
    <property type="entry name" value="MutS"/>
</dbReference>
<dbReference type="PANTHER" id="PTHR48466">
    <property type="entry name" value="OS10G0509000 PROTEIN-RELATED"/>
    <property type="match status" value="1"/>
</dbReference>
<comment type="caution">
    <text evidence="6">The sequence shown here is derived from an EMBL/GenBank/DDBJ whole genome shotgun (WGS) entry which is preliminary data.</text>
</comment>
<keyword evidence="7" id="KW-1185">Reference proteome</keyword>
<evidence type="ECO:0000256" key="2">
    <source>
        <dbReference type="ARBA" id="ARBA00022840"/>
    </source>
</evidence>
<organism evidence="6 7">
    <name type="scientific">Paenibacillus apiarius</name>
    <dbReference type="NCBI Taxonomy" id="46240"/>
    <lineage>
        <taxon>Bacteria</taxon>
        <taxon>Bacillati</taxon>
        <taxon>Bacillota</taxon>
        <taxon>Bacilli</taxon>
        <taxon>Bacillales</taxon>
        <taxon>Paenibacillaceae</taxon>
        <taxon>Paenibacillus</taxon>
    </lineage>
</organism>
<dbReference type="SMART" id="SM00533">
    <property type="entry name" value="MUTSd"/>
    <property type="match status" value="1"/>
</dbReference>
<feature type="region of interest" description="Disordered" evidence="4">
    <location>
        <begin position="525"/>
        <end position="550"/>
    </location>
</feature>
<keyword evidence="2" id="KW-0067">ATP-binding</keyword>